<proteinExistence type="predicted"/>
<name>W5SS95_BORPR</name>
<gene>
    <name evidence="1" type="ORF">BPA_0900023</name>
</gene>
<reference evidence="1" key="1">
    <citation type="submission" date="2013-04" db="EMBL/GenBank/DDBJ databases">
        <title>Comparative Genomics of Relapsing Fever Spirochetes.</title>
        <authorList>
            <person name="Schwan T.G."/>
            <person name="Raffel S.J."/>
            <person name="Porcella S.F."/>
            <person name="Martens C.A."/>
            <person name="Bruno D.P."/>
            <person name="Ricklefs S.M."/>
            <person name="Barbian K.B."/>
        </authorList>
    </citation>
    <scope>NUCLEOTIDE SEQUENCE</scope>
    <source>
        <strain evidence="1">SLO</strain>
        <plasmid evidence="1">unnamed</plasmid>
    </source>
</reference>
<evidence type="ECO:0000313" key="1">
    <source>
        <dbReference type="EMBL" id="AHH10074.1"/>
    </source>
</evidence>
<sequence length="39" mass="4425">MLLLAFFASDISPDNSFNLSLVSPKPFLSYQSVHQLYFS</sequence>
<accession>W5SS95</accession>
<organism evidence="1">
    <name type="scientific">Borrelia parkeri SLO</name>
    <dbReference type="NCBI Taxonomy" id="1313294"/>
    <lineage>
        <taxon>Bacteria</taxon>
        <taxon>Pseudomonadati</taxon>
        <taxon>Spirochaetota</taxon>
        <taxon>Spirochaetia</taxon>
        <taxon>Spirochaetales</taxon>
        <taxon>Borreliaceae</taxon>
        <taxon>Borrelia</taxon>
    </lineage>
</organism>
<protein>
    <submittedName>
        <fullName evidence="1">Uncharacterized protein</fullName>
    </submittedName>
</protein>
<dbReference type="AlphaFoldDB" id="W5SS95"/>
<geneLocation type="plasmid" evidence="1">
    <name>unnamed</name>
</geneLocation>
<dbReference type="EMBL" id="CP005889">
    <property type="protein sequence ID" value="AHH10074.1"/>
    <property type="molecule type" value="Genomic_DNA"/>
</dbReference>
<dbReference type="HOGENOM" id="CLU_3305748_0_0_12"/>
<keyword evidence="1" id="KW-0614">Plasmid</keyword>